<evidence type="ECO:0000313" key="2">
    <source>
        <dbReference type="Proteomes" id="UP001266305"/>
    </source>
</evidence>
<dbReference type="EMBL" id="JASSZA010000017">
    <property type="protein sequence ID" value="KAK2090566.1"/>
    <property type="molecule type" value="Genomic_DNA"/>
</dbReference>
<keyword evidence="2" id="KW-1185">Reference proteome</keyword>
<sequence length="112" mass="12163">MAWTPVLVRPRSGSGNKLPGCAGDLMQGLARALGQRGAPADLAPCAAQQRGLFLLLLPFGPIVPKLDQQVCDSRSDLTFALLRDILPPDGVTSWTRIPQGGRNLYPFLRQIW</sequence>
<protein>
    <submittedName>
        <fullName evidence="1">Uncharacterized protein</fullName>
    </submittedName>
</protein>
<dbReference type="Proteomes" id="UP001266305">
    <property type="component" value="Unassembled WGS sequence"/>
</dbReference>
<evidence type="ECO:0000313" key="1">
    <source>
        <dbReference type="EMBL" id="KAK2090566.1"/>
    </source>
</evidence>
<name>A0ABQ9U0M1_SAGOE</name>
<gene>
    <name evidence="1" type="ORF">P7K49_031823</name>
</gene>
<comment type="caution">
    <text evidence="1">The sequence shown here is derived from an EMBL/GenBank/DDBJ whole genome shotgun (WGS) entry which is preliminary data.</text>
</comment>
<accession>A0ABQ9U0M1</accession>
<reference evidence="1 2" key="1">
    <citation type="submission" date="2023-05" db="EMBL/GenBank/DDBJ databases">
        <title>B98-5 Cell Line De Novo Hybrid Assembly: An Optical Mapping Approach.</title>
        <authorList>
            <person name="Kananen K."/>
            <person name="Auerbach J.A."/>
            <person name="Kautto E."/>
            <person name="Blachly J.S."/>
        </authorList>
    </citation>
    <scope>NUCLEOTIDE SEQUENCE [LARGE SCALE GENOMIC DNA]</scope>
    <source>
        <strain evidence="1">B95-8</strain>
        <tissue evidence="1">Cell line</tissue>
    </source>
</reference>
<proteinExistence type="predicted"/>
<organism evidence="1 2">
    <name type="scientific">Saguinus oedipus</name>
    <name type="common">Cotton-top tamarin</name>
    <name type="synonym">Oedipomidas oedipus</name>
    <dbReference type="NCBI Taxonomy" id="9490"/>
    <lineage>
        <taxon>Eukaryota</taxon>
        <taxon>Metazoa</taxon>
        <taxon>Chordata</taxon>
        <taxon>Craniata</taxon>
        <taxon>Vertebrata</taxon>
        <taxon>Euteleostomi</taxon>
        <taxon>Mammalia</taxon>
        <taxon>Eutheria</taxon>
        <taxon>Euarchontoglires</taxon>
        <taxon>Primates</taxon>
        <taxon>Haplorrhini</taxon>
        <taxon>Platyrrhini</taxon>
        <taxon>Cebidae</taxon>
        <taxon>Callitrichinae</taxon>
        <taxon>Saguinus</taxon>
    </lineage>
</organism>